<evidence type="ECO:0000313" key="2">
    <source>
        <dbReference type="Proteomes" id="UP001566132"/>
    </source>
</evidence>
<gene>
    <name evidence="1" type="ORF">ABEB36_012916</name>
</gene>
<name>A0ABD1E666_HYPHA</name>
<organism evidence="1 2">
    <name type="scientific">Hypothenemus hampei</name>
    <name type="common">Coffee berry borer</name>
    <dbReference type="NCBI Taxonomy" id="57062"/>
    <lineage>
        <taxon>Eukaryota</taxon>
        <taxon>Metazoa</taxon>
        <taxon>Ecdysozoa</taxon>
        <taxon>Arthropoda</taxon>
        <taxon>Hexapoda</taxon>
        <taxon>Insecta</taxon>
        <taxon>Pterygota</taxon>
        <taxon>Neoptera</taxon>
        <taxon>Endopterygota</taxon>
        <taxon>Coleoptera</taxon>
        <taxon>Polyphaga</taxon>
        <taxon>Cucujiformia</taxon>
        <taxon>Curculionidae</taxon>
        <taxon>Scolytinae</taxon>
        <taxon>Hypothenemus</taxon>
    </lineage>
</organism>
<keyword evidence="2" id="KW-1185">Reference proteome</keyword>
<accession>A0ABD1E666</accession>
<dbReference type="Proteomes" id="UP001566132">
    <property type="component" value="Unassembled WGS sequence"/>
</dbReference>
<dbReference type="AlphaFoldDB" id="A0ABD1E666"/>
<protein>
    <submittedName>
        <fullName evidence="1">Uncharacterized protein</fullName>
    </submittedName>
</protein>
<comment type="caution">
    <text evidence="1">The sequence shown here is derived from an EMBL/GenBank/DDBJ whole genome shotgun (WGS) entry which is preliminary data.</text>
</comment>
<reference evidence="1 2" key="1">
    <citation type="submission" date="2024-05" db="EMBL/GenBank/DDBJ databases">
        <title>Genetic variation in Jamaican populations of the coffee berry borer (Hypothenemus hampei).</title>
        <authorList>
            <person name="Errbii M."/>
            <person name="Myrie A."/>
        </authorList>
    </citation>
    <scope>NUCLEOTIDE SEQUENCE [LARGE SCALE GENOMIC DNA]</scope>
    <source>
        <strain evidence="1">JA-Hopewell-2020-01-JO</strain>
        <tissue evidence="1">Whole body</tissue>
    </source>
</reference>
<sequence length="102" mass="11981">MRNISWLRYVKEEPHKLNFSDQNFMVAKGRKTRGRRTSIVSTNQAYLESLPIAVTKQSDLKMCHMAMIPRKYHTFYKNLKADIKVHGELSEPHESEDLESDQ</sequence>
<dbReference type="EMBL" id="JBDJPC010000010">
    <property type="protein sequence ID" value="KAL1490182.1"/>
    <property type="molecule type" value="Genomic_DNA"/>
</dbReference>
<proteinExistence type="predicted"/>
<evidence type="ECO:0000313" key="1">
    <source>
        <dbReference type="EMBL" id="KAL1490182.1"/>
    </source>
</evidence>